<sequence>MLTTVTHSAFREALLRLSRPGLSYWRAPAPAGATAGGAGRGPRPWPEAPRRPAGRRQPERSRQDGKRDGTRKSPFVQGAAIWAVPVVLAIGTSAGAPPRSPYCHLEQSTSHAMLQIADLCVTLTCTPHPAHSPGVPHTTRPSNDPATAADQAESATHQPPPATWNRCTPSGACHGRRR</sequence>
<gene>
    <name evidence="2" type="ORF">SCOCK_690009</name>
</gene>
<proteinExistence type="predicted"/>
<evidence type="ECO:0000313" key="2">
    <source>
        <dbReference type="EMBL" id="CAG6398292.1"/>
    </source>
</evidence>
<dbReference type="Proteomes" id="UP001152519">
    <property type="component" value="Unassembled WGS sequence"/>
</dbReference>
<protein>
    <submittedName>
        <fullName evidence="2">Uncharacterized protein</fullName>
    </submittedName>
</protein>
<keyword evidence="3" id="KW-1185">Reference proteome</keyword>
<evidence type="ECO:0000313" key="3">
    <source>
        <dbReference type="Proteomes" id="UP001152519"/>
    </source>
</evidence>
<dbReference type="AlphaFoldDB" id="A0A9W4GV72"/>
<dbReference type="EMBL" id="CAJSLV010000102">
    <property type="protein sequence ID" value="CAG6398292.1"/>
    <property type="molecule type" value="Genomic_DNA"/>
</dbReference>
<comment type="caution">
    <text evidence="2">The sequence shown here is derived from an EMBL/GenBank/DDBJ whole genome shotgun (WGS) entry which is preliminary data.</text>
</comment>
<evidence type="ECO:0000256" key="1">
    <source>
        <dbReference type="SAM" id="MobiDB-lite"/>
    </source>
</evidence>
<feature type="region of interest" description="Disordered" evidence="1">
    <location>
        <begin position="28"/>
        <end position="74"/>
    </location>
</feature>
<feature type="compositionally biased region" description="Basic and acidic residues" evidence="1">
    <location>
        <begin position="56"/>
        <end position="71"/>
    </location>
</feature>
<feature type="region of interest" description="Disordered" evidence="1">
    <location>
        <begin position="129"/>
        <end position="178"/>
    </location>
</feature>
<name>A0A9W4GV72_9ACTN</name>
<reference evidence="2" key="1">
    <citation type="submission" date="2021-05" db="EMBL/GenBank/DDBJ databases">
        <authorList>
            <person name="Arsene-Ploetze F."/>
        </authorList>
    </citation>
    <scope>NUCLEOTIDE SEQUENCE</scope>
    <source>
        <strain evidence="2">DSM 42138</strain>
    </source>
</reference>
<organism evidence="2 3">
    <name type="scientific">Actinacidiphila cocklensis</name>
    <dbReference type="NCBI Taxonomy" id="887465"/>
    <lineage>
        <taxon>Bacteria</taxon>
        <taxon>Bacillati</taxon>
        <taxon>Actinomycetota</taxon>
        <taxon>Actinomycetes</taxon>
        <taxon>Kitasatosporales</taxon>
        <taxon>Streptomycetaceae</taxon>
        <taxon>Actinacidiphila</taxon>
    </lineage>
</organism>
<accession>A0A9W4GV72</accession>